<keyword evidence="3" id="KW-0464">Manganese</keyword>
<dbReference type="Pfam" id="PF00294">
    <property type="entry name" value="PfkB"/>
    <property type="match status" value="1"/>
</dbReference>
<dbReference type="OrthoDB" id="198885at2759"/>
<evidence type="ECO:0000256" key="4">
    <source>
        <dbReference type="ARBA" id="ARBA00023239"/>
    </source>
</evidence>
<dbReference type="Proteomes" id="UP000308768">
    <property type="component" value="Unassembled WGS sequence"/>
</dbReference>
<sequence>MNMSDSIYTGPKLHRSLSIAANNSVLKISEEIREALHSKRPVVALETTIYTHGFPYPANVALASRLESIVRVNGGVPATIGILNGVARVGLDAEELIKLTSSAGKAETLKISRRDLAFACGLKTVTGGRFNGGTTIAGTMILAHLAGIKVFATGGLGGVHRGAENSMDISADLTELGRTPVTVISSGCKSFLDIPRTLEYLETEGVAVATFADGREGKIDFPAFWSRESGVRSPMVLRDDREAAAVIHAQHLLGLNSGLHFANPVPEESSMLKADMDALIEEAIKQANAAGISGSANTPFVLAKIKELSGGRSVTANRALIEANVKRGTLVAKELVKLERDGVEEIAARDAQQPRAFRGLDAVDVRSASPRSPSDSLSQKLLEKAGREVSDLPLNQPPVEQSVDIIVAGALAVDFSCDYSPLSSSVSTASPALQTSNPARITQSLGGVAHNIAQAAHLLGSRVRLCSAVADDLSGRAALATLSAQGFDTCGIKVLDASSGLRTAQYVAVNDAKKDLFVAMADMSILEAVSTPTRPPSSSDVFTSFWLPQLQREKPNWLILDANWPAPALHRWLRAAQSINAKVAYEPVSTAKAPRLFTTTTTSTSTLLPPYLPSSSSSSSSPSLSVFPNPLVHIATPNIHELSALHAAARAAALFDRADWWSVIDALGIPPTGARVRMALASTPDLVDAGVPQMSIQLLPFIPCVLAKPGQRGVLLTQLLGAGDPRLDEADAAPWLLSRSGEAGEGVGVGGVYMRLFGPAEVLREEEIVSVNGVGDTFLGTLMAGLAGRRGEKGGRAKRVEDLVGVAQMGSCLTLRSAEAVSPRLGELRRELDL</sequence>
<dbReference type="AlphaFoldDB" id="A0A4U0WXL4"/>
<proteinExistence type="inferred from homology"/>
<evidence type="ECO:0000313" key="8">
    <source>
        <dbReference type="Proteomes" id="UP000308768"/>
    </source>
</evidence>
<evidence type="ECO:0000313" key="7">
    <source>
        <dbReference type="EMBL" id="TKA67303.1"/>
    </source>
</evidence>
<keyword evidence="8" id="KW-1185">Reference proteome</keyword>
<evidence type="ECO:0000256" key="2">
    <source>
        <dbReference type="ARBA" id="ARBA00022801"/>
    </source>
</evidence>
<dbReference type="PANTHER" id="PTHR42909:SF1">
    <property type="entry name" value="CARBOHYDRATE KINASE PFKB DOMAIN-CONTAINING PROTEIN"/>
    <property type="match status" value="1"/>
</dbReference>
<dbReference type="Pfam" id="PF04227">
    <property type="entry name" value="Indigoidine_A"/>
    <property type="match status" value="1"/>
</dbReference>
<keyword evidence="2" id="KW-0378">Hydrolase</keyword>
<dbReference type="GO" id="GO:0004730">
    <property type="term" value="F:pseudouridylate synthase activity"/>
    <property type="evidence" value="ECO:0007669"/>
    <property type="project" value="InterPro"/>
</dbReference>
<keyword evidence="4" id="KW-0456">Lyase</keyword>
<dbReference type="SUPFAM" id="SSF110581">
    <property type="entry name" value="Indigoidine synthase A-like"/>
    <property type="match status" value="1"/>
</dbReference>
<organism evidence="7 8">
    <name type="scientific">Cryomyces minteri</name>
    <dbReference type="NCBI Taxonomy" id="331657"/>
    <lineage>
        <taxon>Eukaryota</taxon>
        <taxon>Fungi</taxon>
        <taxon>Dikarya</taxon>
        <taxon>Ascomycota</taxon>
        <taxon>Pezizomycotina</taxon>
        <taxon>Dothideomycetes</taxon>
        <taxon>Dothideomycetes incertae sedis</taxon>
        <taxon>Cryomyces</taxon>
    </lineage>
</organism>
<keyword evidence="5" id="KW-0326">Glycosidase</keyword>
<gene>
    <name evidence="7" type="ORF">B0A49_08523</name>
</gene>
<evidence type="ECO:0000256" key="1">
    <source>
        <dbReference type="ARBA" id="ARBA00022723"/>
    </source>
</evidence>
<reference evidence="7 8" key="1">
    <citation type="submission" date="2017-03" db="EMBL/GenBank/DDBJ databases">
        <title>Genomes of endolithic fungi from Antarctica.</title>
        <authorList>
            <person name="Coleine C."/>
            <person name="Masonjones S."/>
            <person name="Stajich J.E."/>
        </authorList>
    </citation>
    <scope>NUCLEOTIDE SEQUENCE [LARGE SCALE GENOMIC DNA]</scope>
    <source>
        <strain evidence="7 8">CCFEE 5187</strain>
    </source>
</reference>
<comment type="caution">
    <text evidence="7">The sequence shown here is derived from an EMBL/GenBank/DDBJ whole genome shotgun (WGS) entry which is preliminary data.</text>
</comment>
<dbReference type="InterPro" id="IPR022830">
    <property type="entry name" value="Indigdn_synthA-like"/>
</dbReference>
<protein>
    <recommendedName>
        <fullName evidence="6">Carbohydrate kinase PfkB domain-containing protein</fullName>
    </recommendedName>
</protein>
<dbReference type="PANTHER" id="PTHR42909">
    <property type="entry name" value="ZGC:136858"/>
    <property type="match status" value="1"/>
</dbReference>
<dbReference type="EMBL" id="NAJN01000922">
    <property type="protein sequence ID" value="TKA67303.1"/>
    <property type="molecule type" value="Genomic_DNA"/>
</dbReference>
<dbReference type="STRING" id="331657.A0A4U0WXL4"/>
<evidence type="ECO:0000256" key="3">
    <source>
        <dbReference type="ARBA" id="ARBA00023211"/>
    </source>
</evidence>
<dbReference type="GO" id="GO:0046872">
    <property type="term" value="F:metal ion binding"/>
    <property type="evidence" value="ECO:0007669"/>
    <property type="project" value="UniProtKB-KW"/>
</dbReference>
<evidence type="ECO:0000256" key="5">
    <source>
        <dbReference type="ARBA" id="ARBA00023295"/>
    </source>
</evidence>
<feature type="domain" description="Carbohydrate kinase PfkB" evidence="6">
    <location>
        <begin position="434"/>
        <end position="531"/>
    </location>
</feature>
<dbReference type="SUPFAM" id="SSF53613">
    <property type="entry name" value="Ribokinase-like"/>
    <property type="match status" value="1"/>
</dbReference>
<dbReference type="HAMAP" id="MF_01876">
    <property type="entry name" value="PsiMP_glycosidase"/>
    <property type="match status" value="1"/>
</dbReference>
<dbReference type="InterPro" id="IPR029056">
    <property type="entry name" value="Ribokinase-like"/>
</dbReference>
<evidence type="ECO:0000259" key="6">
    <source>
        <dbReference type="Pfam" id="PF00294"/>
    </source>
</evidence>
<dbReference type="Gene3D" id="3.40.1790.10">
    <property type="entry name" value="Indigoidine synthase domain"/>
    <property type="match status" value="1"/>
</dbReference>
<keyword evidence="1" id="KW-0479">Metal-binding</keyword>
<name>A0A4U0WXL4_9PEZI</name>
<dbReference type="InterPro" id="IPR011611">
    <property type="entry name" value="PfkB_dom"/>
</dbReference>
<dbReference type="InterPro" id="IPR007342">
    <property type="entry name" value="PsuG"/>
</dbReference>
<dbReference type="Gene3D" id="3.40.1190.20">
    <property type="match status" value="1"/>
</dbReference>
<accession>A0A4U0WXL4</accession>
<dbReference type="CDD" id="cd01941">
    <property type="entry name" value="YeiC_kinase_like"/>
    <property type="match status" value="1"/>
</dbReference>
<dbReference type="GO" id="GO:0005737">
    <property type="term" value="C:cytoplasm"/>
    <property type="evidence" value="ECO:0007669"/>
    <property type="project" value="TreeGrafter"/>
</dbReference>
<dbReference type="GO" id="GO:0016798">
    <property type="term" value="F:hydrolase activity, acting on glycosyl bonds"/>
    <property type="evidence" value="ECO:0007669"/>
    <property type="project" value="UniProtKB-KW"/>
</dbReference>